<protein>
    <submittedName>
        <fullName evidence="6">Family 1 glycosylhydrolase</fullName>
    </submittedName>
</protein>
<evidence type="ECO:0000313" key="7">
    <source>
        <dbReference type="Proteomes" id="UP000649075"/>
    </source>
</evidence>
<gene>
    <name evidence="6" type="ORF">H8911_05960</name>
</gene>
<comment type="caution">
    <text evidence="6">The sequence shown here is derived from an EMBL/GenBank/DDBJ whole genome shotgun (WGS) entry which is preliminary data.</text>
</comment>
<dbReference type="Gene3D" id="3.20.20.80">
    <property type="entry name" value="Glycosidases"/>
    <property type="match status" value="1"/>
</dbReference>
<feature type="active site" description="Nucleophile" evidence="4">
    <location>
        <position position="383"/>
    </location>
</feature>
<name>A0ABR7KHT2_9FIRM</name>
<keyword evidence="7" id="KW-1185">Reference proteome</keyword>
<comment type="similarity">
    <text evidence="1 5">Belongs to the glycosyl hydrolase 1 family.</text>
</comment>
<dbReference type="Proteomes" id="UP000649075">
    <property type="component" value="Unassembled WGS sequence"/>
</dbReference>
<keyword evidence="2" id="KW-0378">Hydrolase</keyword>
<evidence type="ECO:0000256" key="4">
    <source>
        <dbReference type="PROSITE-ProRule" id="PRU10055"/>
    </source>
</evidence>
<evidence type="ECO:0000256" key="2">
    <source>
        <dbReference type="ARBA" id="ARBA00022801"/>
    </source>
</evidence>
<evidence type="ECO:0000313" key="6">
    <source>
        <dbReference type="EMBL" id="MBC6012288.1"/>
    </source>
</evidence>
<dbReference type="InterPro" id="IPR001360">
    <property type="entry name" value="Glyco_hydro_1"/>
</dbReference>
<dbReference type="EMBL" id="JACRWH010000018">
    <property type="protein sequence ID" value="MBC6012288.1"/>
    <property type="molecule type" value="Genomic_DNA"/>
</dbReference>
<dbReference type="PRINTS" id="PR00131">
    <property type="entry name" value="GLHYDRLASE1"/>
</dbReference>
<evidence type="ECO:0000256" key="1">
    <source>
        <dbReference type="ARBA" id="ARBA00010838"/>
    </source>
</evidence>
<reference evidence="6 7" key="1">
    <citation type="submission" date="2020-08" db="EMBL/GenBank/DDBJ databases">
        <authorList>
            <person name="Liu C."/>
            <person name="Sun Q."/>
        </authorList>
    </citation>
    <scope>NUCLEOTIDE SEQUENCE [LARGE SCALE GENOMIC DNA]</scope>
    <source>
        <strain evidence="6 7">L34</strain>
    </source>
</reference>
<dbReference type="PROSITE" id="PS00572">
    <property type="entry name" value="GLYCOSYL_HYDROL_F1_1"/>
    <property type="match status" value="1"/>
</dbReference>
<accession>A0ABR7KHT2</accession>
<dbReference type="RefSeq" id="WP_186999006.1">
    <property type="nucleotide sequence ID" value="NZ_JACRWH010000018.1"/>
</dbReference>
<dbReference type="PANTHER" id="PTHR10353">
    <property type="entry name" value="GLYCOSYL HYDROLASE"/>
    <property type="match status" value="1"/>
</dbReference>
<evidence type="ECO:0000256" key="3">
    <source>
        <dbReference type="ARBA" id="ARBA00023295"/>
    </source>
</evidence>
<dbReference type="PANTHER" id="PTHR10353:SF122">
    <property type="entry name" value="6-PHOSPHO-BETA-GLUCOSIDASE ASCB-RELATED"/>
    <property type="match status" value="1"/>
</dbReference>
<sequence length="487" mass="56315">MAEFTKGFLWGGATADFQYEGGFNEGGKGLSTHDFETDGSLEKPRMITLELADGTRGEVPTRESFPDGAEAKIYDDQYYPSHKAVDFYHHYKEDIALMGEMGFNVFRFSICWPRIFPTGDELEPNEEGLKFYDDVITELEKYNIQPLITICHDELPDYLARKYDGWSSRHVIDCYVRYATTVLERYKGRCKYWLTFNEINAVNGYAQIGTHKQDEQTVYQAKHHMFVASAKVVKIAHEIDPENMVGTMYALSQMYPKTCNPQDIMASYMKRRNNLWFIDIMARGYYPNFTDQFFEERGVKLAKEPGDDEILREGTLDMVTFSYYRSMTISKDTKLTWAMGLLGGDPNPYLESTKWGWPIDPIGLRYTLNELYDRYQKPLFVVENGLGEIDVKEADGTVNDDYRIKYLAQHFEEMKKAVNIDKVPVLGYTMWGNTDLVSLSTGEMKKRYGFVYVDLDDKGNGTGERSKKKSFEWMKKVCHTNGKDLSY</sequence>
<organism evidence="6 7">
    <name type="scientific">Holdemanella hominis</name>
    <dbReference type="NCBI Taxonomy" id="2764327"/>
    <lineage>
        <taxon>Bacteria</taxon>
        <taxon>Bacillati</taxon>
        <taxon>Bacillota</taxon>
        <taxon>Erysipelotrichia</taxon>
        <taxon>Erysipelotrichales</taxon>
        <taxon>Erysipelotrichaceae</taxon>
        <taxon>Holdemanella</taxon>
    </lineage>
</organism>
<dbReference type="SUPFAM" id="SSF51445">
    <property type="entry name" value="(Trans)glycosidases"/>
    <property type="match status" value="1"/>
</dbReference>
<evidence type="ECO:0000256" key="5">
    <source>
        <dbReference type="RuleBase" id="RU003690"/>
    </source>
</evidence>
<keyword evidence="3" id="KW-0326">Glycosidase</keyword>
<proteinExistence type="inferred from homology"/>
<dbReference type="Pfam" id="PF00232">
    <property type="entry name" value="Glyco_hydro_1"/>
    <property type="match status" value="1"/>
</dbReference>
<dbReference type="InterPro" id="IPR018120">
    <property type="entry name" value="Glyco_hydro_1_AS"/>
</dbReference>
<dbReference type="InterPro" id="IPR017853">
    <property type="entry name" value="GH"/>
</dbReference>